<organism evidence="1">
    <name type="scientific">Streptomyces sp. NBC_00148</name>
    <dbReference type="NCBI Taxonomy" id="2903626"/>
    <lineage>
        <taxon>Bacteria</taxon>
        <taxon>Bacillati</taxon>
        <taxon>Actinomycetota</taxon>
        <taxon>Actinomycetes</taxon>
        <taxon>Kitasatosporales</taxon>
        <taxon>Streptomycetaceae</taxon>
        <taxon>Streptomyces</taxon>
    </lineage>
</organism>
<accession>A0AAU1LTH9</accession>
<dbReference type="EMBL" id="CP108169">
    <property type="protein sequence ID" value="WTQ74520.1"/>
    <property type="molecule type" value="Genomic_DNA"/>
</dbReference>
<sequence>MLGAIATVLTAVIAAWATLRARRKRGGEVTLVDVSVGEGEAVLAEPGADVQLLGEVAPDRPVLDIAVRNDGDRKGFVRRVHVELKGLLYIPALDPPAVLRLPGAPVNSRIRAQERRLGPSGSYAVDFPLAEGSYSRTVNQEVDAGDVDRFVLSLVSREAEQGKDFYQVRLTLDGGRAGRARKRVTSDPITVLAYGPPSWESPEVIEERLSSIADRVREEAPEGSAEVTVLFNAIVHPNATGMEDYVAFYEDKLKVLAAALQECLKHAADETCIRRWLDELERDLIRVEQLRLYAAELRASGRHP</sequence>
<gene>
    <name evidence="1" type="ORF">OG222_16055</name>
</gene>
<dbReference type="AlphaFoldDB" id="A0AAU1LTH9"/>
<proteinExistence type="predicted"/>
<evidence type="ECO:0000313" key="1">
    <source>
        <dbReference type="EMBL" id="WTQ74520.1"/>
    </source>
</evidence>
<name>A0AAU1LTH9_9ACTN</name>
<protein>
    <submittedName>
        <fullName evidence="1">Uncharacterized protein</fullName>
    </submittedName>
</protein>
<reference evidence="1" key="1">
    <citation type="submission" date="2022-10" db="EMBL/GenBank/DDBJ databases">
        <title>The complete genomes of actinobacterial strains from the NBC collection.</title>
        <authorList>
            <person name="Joergensen T.S."/>
            <person name="Alvarez Arevalo M."/>
            <person name="Sterndorff E.B."/>
            <person name="Faurdal D."/>
            <person name="Vuksanovic O."/>
            <person name="Mourched A.-S."/>
            <person name="Charusanti P."/>
            <person name="Shaw S."/>
            <person name="Blin K."/>
            <person name="Weber T."/>
        </authorList>
    </citation>
    <scope>NUCLEOTIDE SEQUENCE</scope>
    <source>
        <strain evidence="1">NBC_00148</strain>
    </source>
</reference>